<dbReference type="InterPro" id="IPR013398">
    <property type="entry name" value="CRISPR-assoc_prot_Csy2"/>
</dbReference>
<evidence type="ECO:0008006" key="3">
    <source>
        <dbReference type="Google" id="ProtNLM"/>
    </source>
</evidence>
<proteinExistence type="predicted"/>
<sequence length="699" mass="79867">MTKLSELIAIENLTDRQAALKKAFMPYSDLVEVDGNERDALRVLVNLSLTKPECKNWLDKERAKQYLSNPENISIGCDEVKWMHTHNLKFPDCRVAKQRLLAEPLICDESFISSTSVMSSLGWSHNSAVYKHTIWLLNEFMWQGNPTNILCFIAQQDEFWLKVLKSCGLKVAAFKALKNAIEKDLPTSTLPNRVDPFSKQVRFPWNNDYLSITPVVSHVMQVELERMSRQSGRTLKFTTMYFPNSPSIGNLCGSLGGNMKVLHYPIEVQASKKRTFSSSKNQTQCFFDDYQLTNAKFCKVLSHLCGAEALKTRKQRKHVRQYQLRIARKQIGLWLLPLIELRDHIDSELDSHIIDSDDPIIDPFLYGTESKLSELLILLNQRLHQTLQNNRYSSRYAYHPELLSVLKIQLKWILEQLSSPQAAPNDYGDHKVNHDEQEQYIHLSSLRVEDANAMSCPYLCGAPSLTSIWGFVHNYQRQLNQSLDGAATFEFESFAVFIRNENINMTAKLTEPSVLAAKRTLSHAKRPTIIATNLVDIEFDMVIKVRSVGRLSDYGRQLKTSLPTIFSGGALFQPRLDSADNWLCCYQKQSDVFYRIKSLPAYGVWLVPSDLQPTRFSELASILAQDDSLIPISNGYHFLEQPTLRSNSLTSLHAYAENTLGVAKRLNPIDVRFSAKDHFFKQAFWTQHNYSASILIPKA</sequence>
<evidence type="ECO:0000313" key="2">
    <source>
        <dbReference type="Proteomes" id="UP000348942"/>
    </source>
</evidence>
<gene>
    <name evidence="1" type="ORF">GFB47_04390</name>
</gene>
<organism evidence="1 2">
    <name type="scientific">Vibrio algicola</name>
    <dbReference type="NCBI Taxonomy" id="2662262"/>
    <lineage>
        <taxon>Bacteria</taxon>
        <taxon>Pseudomonadati</taxon>
        <taxon>Pseudomonadota</taxon>
        <taxon>Gammaproteobacteria</taxon>
        <taxon>Vibrionales</taxon>
        <taxon>Vibrionaceae</taxon>
        <taxon>Vibrio</taxon>
    </lineage>
</organism>
<name>A0A5Q0TFK4_9VIBR</name>
<keyword evidence="2" id="KW-1185">Reference proteome</keyword>
<reference evidence="1 2" key="1">
    <citation type="submission" date="2019-10" db="EMBL/GenBank/DDBJ databases">
        <title>Vibrio sp. nov., isolated from Coralline algae surface.</title>
        <authorList>
            <person name="Geng Y."/>
            <person name="Zhang X."/>
        </authorList>
    </citation>
    <scope>NUCLEOTIDE SEQUENCE [LARGE SCALE GENOMIC DNA]</scope>
    <source>
        <strain evidence="1 2">SM1977</strain>
    </source>
</reference>
<dbReference type="Pfam" id="PF09614">
    <property type="entry name" value="Cas_Csy2"/>
    <property type="match status" value="1"/>
</dbReference>
<dbReference type="EMBL" id="CP045699">
    <property type="protein sequence ID" value="QGA64705.1"/>
    <property type="molecule type" value="Genomic_DNA"/>
</dbReference>
<protein>
    <recommendedName>
        <fullName evidence="3">CRISPR-associated protein Csy2</fullName>
    </recommendedName>
</protein>
<dbReference type="Proteomes" id="UP000348942">
    <property type="component" value="Chromosome 1"/>
</dbReference>
<accession>A0A5Q0TFK4</accession>
<dbReference type="AlphaFoldDB" id="A0A5Q0TFK4"/>
<dbReference type="RefSeq" id="WP_153446844.1">
    <property type="nucleotide sequence ID" value="NZ_CP045699.1"/>
</dbReference>
<evidence type="ECO:0000313" key="1">
    <source>
        <dbReference type="EMBL" id="QGA64705.1"/>
    </source>
</evidence>